<evidence type="ECO:0000256" key="3">
    <source>
        <dbReference type="ARBA" id="ARBA00022664"/>
    </source>
</evidence>
<keyword evidence="5" id="KW-0175">Coiled coil</keyword>
<organism evidence="8 9">
    <name type="scientific">Stylonychia lemnae</name>
    <name type="common">Ciliate</name>
    <dbReference type="NCBI Taxonomy" id="5949"/>
    <lineage>
        <taxon>Eukaryota</taxon>
        <taxon>Sar</taxon>
        <taxon>Alveolata</taxon>
        <taxon>Ciliophora</taxon>
        <taxon>Intramacronucleata</taxon>
        <taxon>Spirotrichea</taxon>
        <taxon>Stichotrichia</taxon>
        <taxon>Sporadotrichida</taxon>
        <taxon>Oxytrichidae</taxon>
        <taxon>Stylonychinae</taxon>
        <taxon>Stylonychia</taxon>
    </lineage>
</organism>
<keyword evidence="3" id="KW-0507">mRNA processing</keyword>
<dbReference type="InParanoid" id="A0A078A8C4"/>
<sequence>MLNDSTVSEDYDNDQFYQAIGGGFDLASEFQEEQKLTESNQLFDEEEGVADQQIKEEQVQQIVMDEEQKELQAEQLQQQQERIRVKKLGLQNSVNFDIILGSFSQFVEEQQTQINQMRIKTFVENNVVNGQSDYFNFGLNTTTWRMFVNKQILMRYERLFIEKQMNEVKQRKTDLERQLATLDADIQKVKREQENVKNAGNASAGQGSNPSHQSQHQQNGGNQMGHRPDRRRKQNHNNPGMMNPFGPNAMMPPFMPFIPPPMPGGQVPGLVMPGMMMPGFGMMDPSRQMGQQ</sequence>
<dbReference type="GO" id="GO:0006397">
    <property type="term" value="P:mRNA processing"/>
    <property type="evidence" value="ECO:0007669"/>
    <property type="project" value="UniProtKB-KW"/>
</dbReference>
<evidence type="ECO:0000256" key="5">
    <source>
        <dbReference type="SAM" id="Coils"/>
    </source>
</evidence>
<dbReference type="Pfam" id="PF05182">
    <property type="entry name" value="Fip1"/>
    <property type="match status" value="1"/>
</dbReference>
<feature type="region of interest" description="Disordered" evidence="6">
    <location>
        <begin position="195"/>
        <end position="245"/>
    </location>
</feature>
<feature type="coiled-coil region" evidence="5">
    <location>
        <begin position="59"/>
        <end position="86"/>
    </location>
</feature>
<dbReference type="EMBL" id="CCKQ01007163">
    <property type="protein sequence ID" value="CDW78510.1"/>
    <property type="molecule type" value="Genomic_DNA"/>
</dbReference>
<evidence type="ECO:0000256" key="6">
    <source>
        <dbReference type="SAM" id="MobiDB-lite"/>
    </source>
</evidence>
<evidence type="ECO:0000256" key="4">
    <source>
        <dbReference type="ARBA" id="ARBA00023242"/>
    </source>
</evidence>
<evidence type="ECO:0000256" key="2">
    <source>
        <dbReference type="ARBA" id="ARBA00007459"/>
    </source>
</evidence>
<protein>
    <recommendedName>
        <fullName evidence="7">Pre-mRNA polyadenylation factor Fip1 domain-containing protein</fullName>
    </recommendedName>
</protein>
<dbReference type="InterPro" id="IPR007854">
    <property type="entry name" value="Fip1_dom"/>
</dbReference>
<comment type="subcellular location">
    <subcellularLocation>
        <location evidence="1">Nucleus</location>
    </subcellularLocation>
</comment>
<dbReference type="Proteomes" id="UP000039865">
    <property type="component" value="Unassembled WGS sequence"/>
</dbReference>
<keyword evidence="4" id="KW-0539">Nucleus</keyword>
<keyword evidence="9" id="KW-1185">Reference proteome</keyword>
<dbReference type="AlphaFoldDB" id="A0A078A8C4"/>
<proteinExistence type="inferred from homology"/>
<evidence type="ECO:0000313" key="9">
    <source>
        <dbReference type="Proteomes" id="UP000039865"/>
    </source>
</evidence>
<accession>A0A078A8C4</accession>
<evidence type="ECO:0000313" key="8">
    <source>
        <dbReference type="EMBL" id="CDW78510.1"/>
    </source>
</evidence>
<evidence type="ECO:0000259" key="7">
    <source>
        <dbReference type="Pfam" id="PF05182"/>
    </source>
</evidence>
<dbReference type="GO" id="GO:0005634">
    <property type="term" value="C:nucleus"/>
    <property type="evidence" value="ECO:0007669"/>
    <property type="project" value="UniProtKB-SubCell"/>
</dbReference>
<name>A0A078A8C4_STYLE</name>
<gene>
    <name evidence="8" type="primary">Contig663.g735</name>
    <name evidence="8" type="ORF">STYLEM_7489</name>
</gene>
<evidence type="ECO:0000256" key="1">
    <source>
        <dbReference type="ARBA" id="ARBA00004123"/>
    </source>
</evidence>
<comment type="similarity">
    <text evidence="2">Belongs to the FIP1 family.</text>
</comment>
<dbReference type="OrthoDB" id="10649161at2759"/>
<feature type="compositionally biased region" description="Low complexity" evidence="6">
    <location>
        <begin position="205"/>
        <end position="225"/>
    </location>
</feature>
<reference evidence="8 9" key="1">
    <citation type="submission" date="2014-06" db="EMBL/GenBank/DDBJ databases">
        <authorList>
            <person name="Swart Estienne"/>
        </authorList>
    </citation>
    <scope>NUCLEOTIDE SEQUENCE [LARGE SCALE GENOMIC DNA]</scope>
    <source>
        <strain evidence="8 9">130c</strain>
    </source>
</reference>
<feature type="domain" description="Pre-mRNA polyadenylation factor Fip1" evidence="7">
    <location>
        <begin position="131"/>
        <end position="155"/>
    </location>
</feature>